<reference evidence="6 7" key="1">
    <citation type="submission" date="2021-07" db="EMBL/GenBank/DDBJ databases">
        <title>Sphingomonas sp.</title>
        <authorList>
            <person name="Feng G."/>
            <person name="Li J."/>
            <person name="Pan M."/>
        </authorList>
    </citation>
    <scope>NUCLEOTIDE SEQUENCE [LARGE SCALE GENOMIC DNA]</scope>
    <source>
        <strain evidence="6 7">RRHST34</strain>
    </source>
</reference>
<keyword evidence="1" id="KW-0805">Transcription regulation</keyword>
<dbReference type="PANTHER" id="PTHR47506:SF1">
    <property type="entry name" value="HTH-TYPE TRANSCRIPTIONAL REGULATOR YJDC"/>
    <property type="match status" value="1"/>
</dbReference>
<dbReference type="PANTHER" id="PTHR47506">
    <property type="entry name" value="TRANSCRIPTIONAL REGULATORY PROTEIN"/>
    <property type="match status" value="1"/>
</dbReference>
<evidence type="ECO:0000256" key="3">
    <source>
        <dbReference type="ARBA" id="ARBA00023163"/>
    </source>
</evidence>
<dbReference type="InterPro" id="IPR054156">
    <property type="entry name" value="YxaF_TetR_C"/>
</dbReference>
<comment type="caution">
    <text evidence="6">The sequence shown here is derived from an EMBL/GenBank/DDBJ whole genome shotgun (WGS) entry which is preliminary data.</text>
</comment>
<accession>A0ABS7BPT8</accession>
<dbReference type="InterPro" id="IPR036271">
    <property type="entry name" value="Tet_transcr_reg_TetR-rel_C_sf"/>
</dbReference>
<gene>
    <name evidence="6" type="ORF">KZ820_11905</name>
</gene>
<evidence type="ECO:0000256" key="1">
    <source>
        <dbReference type="ARBA" id="ARBA00023015"/>
    </source>
</evidence>
<dbReference type="Pfam" id="PF00440">
    <property type="entry name" value="TetR_N"/>
    <property type="match status" value="1"/>
</dbReference>
<protein>
    <submittedName>
        <fullName evidence="6">TetR/AcrR family transcriptional regulator</fullName>
    </submittedName>
</protein>
<evidence type="ECO:0000259" key="5">
    <source>
        <dbReference type="PROSITE" id="PS50977"/>
    </source>
</evidence>
<dbReference type="Gene3D" id="1.10.357.10">
    <property type="entry name" value="Tetracycline Repressor, domain 2"/>
    <property type="match status" value="1"/>
</dbReference>
<keyword evidence="2 4" id="KW-0238">DNA-binding</keyword>
<name>A0ABS7BPT8_9SPHN</name>
<organism evidence="6 7">
    <name type="scientific">Sphingomonas citri</name>
    <dbReference type="NCBI Taxonomy" id="2862499"/>
    <lineage>
        <taxon>Bacteria</taxon>
        <taxon>Pseudomonadati</taxon>
        <taxon>Pseudomonadota</taxon>
        <taxon>Alphaproteobacteria</taxon>
        <taxon>Sphingomonadales</taxon>
        <taxon>Sphingomonadaceae</taxon>
        <taxon>Sphingomonas</taxon>
    </lineage>
</organism>
<dbReference type="SUPFAM" id="SSF46689">
    <property type="entry name" value="Homeodomain-like"/>
    <property type="match status" value="1"/>
</dbReference>
<feature type="DNA-binding region" description="H-T-H motif" evidence="4">
    <location>
        <begin position="30"/>
        <end position="49"/>
    </location>
</feature>
<dbReference type="InterPro" id="IPR001647">
    <property type="entry name" value="HTH_TetR"/>
</dbReference>
<dbReference type="InterPro" id="IPR009057">
    <property type="entry name" value="Homeodomain-like_sf"/>
</dbReference>
<evidence type="ECO:0000256" key="2">
    <source>
        <dbReference type="ARBA" id="ARBA00023125"/>
    </source>
</evidence>
<dbReference type="SUPFAM" id="SSF48498">
    <property type="entry name" value="Tetracyclin repressor-like, C-terminal domain"/>
    <property type="match status" value="1"/>
</dbReference>
<evidence type="ECO:0000256" key="4">
    <source>
        <dbReference type="PROSITE-ProRule" id="PRU00335"/>
    </source>
</evidence>
<keyword evidence="7" id="KW-1185">Reference proteome</keyword>
<keyword evidence="3" id="KW-0804">Transcription</keyword>
<proteinExistence type="predicted"/>
<feature type="domain" description="HTH tetR-type" evidence="5">
    <location>
        <begin position="7"/>
        <end position="67"/>
    </location>
</feature>
<dbReference type="PROSITE" id="PS50977">
    <property type="entry name" value="HTH_TETR_2"/>
    <property type="match status" value="1"/>
</dbReference>
<dbReference type="Pfam" id="PF21993">
    <property type="entry name" value="TetR_C_13_2"/>
    <property type="match status" value="1"/>
</dbReference>
<dbReference type="Proteomes" id="UP000759103">
    <property type="component" value="Unassembled WGS sequence"/>
</dbReference>
<evidence type="ECO:0000313" key="7">
    <source>
        <dbReference type="Proteomes" id="UP000759103"/>
    </source>
</evidence>
<evidence type="ECO:0000313" key="6">
    <source>
        <dbReference type="EMBL" id="MBW6531439.1"/>
    </source>
</evidence>
<sequence length="194" mass="20695">MTAKRTLSDRASALPALAEAFREHGFEGASLTILSQATGLGKGSLYNFFPGGKEEMLAAVLADIHAWFATHLFDPLERSDDPRAAIRSMIEQVTAYFRSGQRVCLVGSISLGASGGGFSHRVSAYFARWITALAECLERGRVAPTAARAFAEETVCAIQGAIILSRALGDEAIFGSIVGRQEKVLLDAMAANRS</sequence>
<dbReference type="EMBL" id="JAHXZN010000003">
    <property type="protein sequence ID" value="MBW6531439.1"/>
    <property type="molecule type" value="Genomic_DNA"/>
</dbReference>